<proteinExistence type="predicted"/>
<name>A0ACB9RT07_9MYRT</name>
<gene>
    <name evidence="1" type="ORF">MLD38_007648</name>
</gene>
<organism evidence="1 2">
    <name type="scientific">Melastoma candidum</name>
    <dbReference type="NCBI Taxonomy" id="119954"/>
    <lineage>
        <taxon>Eukaryota</taxon>
        <taxon>Viridiplantae</taxon>
        <taxon>Streptophyta</taxon>
        <taxon>Embryophyta</taxon>
        <taxon>Tracheophyta</taxon>
        <taxon>Spermatophyta</taxon>
        <taxon>Magnoliopsida</taxon>
        <taxon>eudicotyledons</taxon>
        <taxon>Gunneridae</taxon>
        <taxon>Pentapetalae</taxon>
        <taxon>rosids</taxon>
        <taxon>malvids</taxon>
        <taxon>Myrtales</taxon>
        <taxon>Melastomataceae</taxon>
        <taxon>Melastomatoideae</taxon>
        <taxon>Melastomateae</taxon>
        <taxon>Melastoma</taxon>
    </lineage>
</organism>
<protein>
    <submittedName>
        <fullName evidence="1">Uncharacterized protein</fullName>
    </submittedName>
</protein>
<comment type="caution">
    <text evidence="1">The sequence shown here is derived from an EMBL/GenBank/DDBJ whole genome shotgun (WGS) entry which is preliminary data.</text>
</comment>
<dbReference type="EMBL" id="CM042882">
    <property type="protein sequence ID" value="KAI4381587.1"/>
    <property type="molecule type" value="Genomic_DNA"/>
</dbReference>
<accession>A0ACB9RT07</accession>
<reference evidence="2" key="1">
    <citation type="journal article" date="2023" name="Front. Plant Sci.">
        <title>Chromosomal-level genome assembly of Melastoma candidum provides insights into trichome evolution.</title>
        <authorList>
            <person name="Zhong Y."/>
            <person name="Wu W."/>
            <person name="Sun C."/>
            <person name="Zou P."/>
            <person name="Liu Y."/>
            <person name="Dai S."/>
            <person name="Zhou R."/>
        </authorList>
    </citation>
    <scope>NUCLEOTIDE SEQUENCE [LARGE SCALE GENOMIC DNA]</scope>
</reference>
<dbReference type="Proteomes" id="UP001057402">
    <property type="component" value="Chromosome 3"/>
</dbReference>
<keyword evidence="2" id="KW-1185">Reference proteome</keyword>
<sequence length="319" mass="34923">MIHSCLSLSLSGNYRTVAYDNFFVQRHGSSRREEMSGTDLGRAFSSPSSALGMIEETLLQSQSLLRQSTERILEYPKKAFIGHVGTTELAAYAFIQILAVRFVNGILIGMSSATETLCGQAFGFTLAAFKDLWPVMKMSASSGIMQCLELWYTAILVLVASYMPNASVVVSAFSICVNIVAFVFMICLGFQASVSVRVSNELGEGNAKAAMYSAQPVYCGVAIGCGRQTMAAWVNFVSLYIIGIPVGVVLAYVALWEVKGMLIGLLIGLLTQTVILAILVWKTNWEEQVEKAQERVNRWFIRVPGDGDEDDEDNPMKSI</sequence>
<evidence type="ECO:0000313" key="1">
    <source>
        <dbReference type="EMBL" id="KAI4381587.1"/>
    </source>
</evidence>
<evidence type="ECO:0000313" key="2">
    <source>
        <dbReference type="Proteomes" id="UP001057402"/>
    </source>
</evidence>